<feature type="signal peptide" evidence="1">
    <location>
        <begin position="1"/>
        <end position="24"/>
    </location>
</feature>
<evidence type="ECO:0000313" key="3">
    <source>
        <dbReference type="EMBL" id="SAK60204.1"/>
    </source>
</evidence>
<name>A0A158AQT2_9BURK</name>
<dbReference type="Pfam" id="PF14347">
    <property type="entry name" value="DUF4399"/>
    <property type="match status" value="1"/>
</dbReference>
<evidence type="ECO:0000313" key="4">
    <source>
        <dbReference type="Proteomes" id="UP000054870"/>
    </source>
</evidence>
<proteinExistence type="predicted"/>
<dbReference type="OrthoDB" id="531568at2"/>
<feature type="chain" id="PRO_5007621042" evidence="1">
    <location>
        <begin position="25"/>
        <end position="135"/>
    </location>
</feature>
<evidence type="ECO:0000256" key="1">
    <source>
        <dbReference type="SAM" id="SignalP"/>
    </source>
</evidence>
<sequence length="135" mass="14461">MKQKLLSAMLSGAVLFSFAGAVHAQARVYFVEPKDGATVTNPVHVKFGVDGMSVAPAGTMTEGTGHHHLLIDEKPIAKGTVVPMDDKNLHYGKGQTEADVKLPPGDHTLTMQFADGAHRSYGPEMSQTIKVHVKQ</sequence>
<accession>A0A158AQT2</accession>
<reference evidence="3" key="1">
    <citation type="submission" date="2016-01" db="EMBL/GenBank/DDBJ databases">
        <authorList>
            <person name="Peeters C."/>
        </authorList>
    </citation>
    <scope>NUCLEOTIDE SEQUENCE [LARGE SCALE GENOMIC DNA]</scope>
    <source>
        <strain evidence="3">LMG 29318</strain>
    </source>
</reference>
<dbReference type="InterPro" id="IPR025512">
    <property type="entry name" value="DUF4399"/>
</dbReference>
<organism evidence="3 4">
    <name type="scientific">Caballeronia catudaia</name>
    <dbReference type="NCBI Taxonomy" id="1777136"/>
    <lineage>
        <taxon>Bacteria</taxon>
        <taxon>Pseudomonadati</taxon>
        <taxon>Pseudomonadota</taxon>
        <taxon>Betaproteobacteria</taxon>
        <taxon>Burkholderiales</taxon>
        <taxon>Burkholderiaceae</taxon>
        <taxon>Caballeronia</taxon>
    </lineage>
</organism>
<keyword evidence="1" id="KW-0732">Signal</keyword>
<evidence type="ECO:0000259" key="2">
    <source>
        <dbReference type="Pfam" id="PF14347"/>
    </source>
</evidence>
<comment type="caution">
    <text evidence="3">The sequence shown here is derived from an EMBL/GenBank/DDBJ whole genome shotgun (WGS) entry which is preliminary data.</text>
</comment>
<keyword evidence="4" id="KW-1185">Reference proteome</keyword>
<protein>
    <submittedName>
        <fullName evidence="3">Rod shape-determining protein RodA</fullName>
    </submittedName>
</protein>
<dbReference type="Proteomes" id="UP000054870">
    <property type="component" value="Unassembled WGS sequence"/>
</dbReference>
<gene>
    <name evidence="3" type="ORF">AWB75_02513</name>
</gene>
<feature type="domain" description="DUF4399" evidence="2">
    <location>
        <begin position="45"/>
        <end position="134"/>
    </location>
</feature>
<dbReference type="AlphaFoldDB" id="A0A158AQT2"/>
<dbReference type="EMBL" id="FCOF02000009">
    <property type="protein sequence ID" value="SAK60204.1"/>
    <property type="molecule type" value="Genomic_DNA"/>
</dbReference>